<protein>
    <submittedName>
        <fullName evidence="1">Uncharacterized protein</fullName>
    </submittedName>
</protein>
<evidence type="ECO:0000313" key="1">
    <source>
        <dbReference type="EMBL" id="MFC5657654.1"/>
    </source>
</evidence>
<reference evidence="2" key="1">
    <citation type="journal article" date="2019" name="Int. J. Syst. Evol. Microbiol.">
        <title>The Global Catalogue of Microorganisms (GCM) 10K type strain sequencing project: providing services to taxonomists for standard genome sequencing and annotation.</title>
        <authorList>
            <consortium name="The Broad Institute Genomics Platform"/>
            <consortium name="The Broad Institute Genome Sequencing Center for Infectious Disease"/>
            <person name="Wu L."/>
            <person name="Ma J."/>
        </authorList>
    </citation>
    <scope>NUCLEOTIDE SEQUENCE [LARGE SCALE GENOMIC DNA]</scope>
    <source>
        <strain evidence="2">KCTC 5701</strain>
    </source>
</reference>
<name>A0ABW0WKZ3_STRNO</name>
<dbReference type="EMBL" id="JBHSOE010000032">
    <property type="protein sequence ID" value="MFC5657654.1"/>
    <property type="molecule type" value="Genomic_DNA"/>
</dbReference>
<comment type="caution">
    <text evidence="1">The sequence shown here is derived from an EMBL/GenBank/DDBJ whole genome shotgun (WGS) entry which is preliminary data.</text>
</comment>
<evidence type="ECO:0000313" key="2">
    <source>
        <dbReference type="Proteomes" id="UP001596065"/>
    </source>
</evidence>
<proteinExistence type="predicted"/>
<gene>
    <name evidence="1" type="ORF">ACFP3J_19445</name>
</gene>
<keyword evidence="2" id="KW-1185">Reference proteome</keyword>
<sequence>MLGVKSFGLWRLVREYDDFPQPTEPPHDPFAAFGGKKEPEEVWDGFQVYRWVAHTPEFARRGAVLLCPLPEDLPPGRWAGYKDTVRGPALDWHTALGVIRIVHCDDRKVATDVATEVAGGGNPDGVVTVCALYGDMSFRGPALVAADTAHPGIEYEADWGDVAALSGQDLPCCACRT</sequence>
<dbReference type="Proteomes" id="UP001596065">
    <property type="component" value="Unassembled WGS sequence"/>
</dbReference>
<organism evidence="1 2">
    <name type="scientific">Streptomyces nogalater</name>
    <dbReference type="NCBI Taxonomy" id="38314"/>
    <lineage>
        <taxon>Bacteria</taxon>
        <taxon>Bacillati</taxon>
        <taxon>Actinomycetota</taxon>
        <taxon>Actinomycetes</taxon>
        <taxon>Kitasatosporales</taxon>
        <taxon>Streptomycetaceae</taxon>
        <taxon>Streptomyces</taxon>
    </lineage>
</organism>
<dbReference type="RefSeq" id="WP_344352388.1">
    <property type="nucleotide sequence ID" value="NZ_BAAASM010000060.1"/>
</dbReference>
<accession>A0ABW0WKZ3</accession>